<dbReference type="EMBL" id="JACAGB010000001">
    <property type="protein sequence ID" value="KAF6392493.1"/>
    <property type="molecule type" value="Genomic_DNA"/>
</dbReference>
<dbReference type="AlphaFoldDB" id="A0A7J8B109"/>
<dbReference type="Proteomes" id="UP000558488">
    <property type="component" value="Unassembled WGS sequence"/>
</dbReference>
<comment type="caution">
    <text evidence="1">The sequence shown here is derived from an EMBL/GenBank/DDBJ whole genome shotgun (WGS) entry which is preliminary data.</text>
</comment>
<organism evidence="1 2">
    <name type="scientific">Pipistrellus kuhlii</name>
    <name type="common">Kuhl's pipistrelle</name>
    <dbReference type="NCBI Taxonomy" id="59472"/>
    <lineage>
        <taxon>Eukaryota</taxon>
        <taxon>Metazoa</taxon>
        <taxon>Chordata</taxon>
        <taxon>Craniata</taxon>
        <taxon>Vertebrata</taxon>
        <taxon>Euteleostomi</taxon>
        <taxon>Mammalia</taxon>
        <taxon>Eutheria</taxon>
        <taxon>Laurasiatheria</taxon>
        <taxon>Chiroptera</taxon>
        <taxon>Yangochiroptera</taxon>
        <taxon>Vespertilionidae</taxon>
        <taxon>Pipistrellus</taxon>
    </lineage>
</organism>
<keyword evidence="2" id="KW-1185">Reference proteome</keyword>
<evidence type="ECO:0000313" key="2">
    <source>
        <dbReference type="Proteomes" id="UP000558488"/>
    </source>
</evidence>
<reference evidence="1 2" key="1">
    <citation type="journal article" date="2020" name="Nature">
        <title>Six reference-quality genomes reveal evolution of bat adaptations.</title>
        <authorList>
            <person name="Jebb D."/>
            <person name="Huang Z."/>
            <person name="Pippel M."/>
            <person name="Hughes G.M."/>
            <person name="Lavrichenko K."/>
            <person name="Devanna P."/>
            <person name="Winkler S."/>
            <person name="Jermiin L.S."/>
            <person name="Skirmuntt E.C."/>
            <person name="Katzourakis A."/>
            <person name="Burkitt-Gray L."/>
            <person name="Ray D.A."/>
            <person name="Sullivan K.A.M."/>
            <person name="Roscito J.G."/>
            <person name="Kirilenko B.M."/>
            <person name="Davalos L.M."/>
            <person name="Corthals A.P."/>
            <person name="Power M.L."/>
            <person name="Jones G."/>
            <person name="Ransome R.D."/>
            <person name="Dechmann D.K.N."/>
            <person name="Locatelli A.G."/>
            <person name="Puechmaille S.J."/>
            <person name="Fedrigo O."/>
            <person name="Jarvis E.D."/>
            <person name="Hiller M."/>
            <person name="Vernes S.C."/>
            <person name="Myers E.W."/>
            <person name="Teeling E.C."/>
        </authorList>
    </citation>
    <scope>NUCLEOTIDE SEQUENCE [LARGE SCALE GENOMIC DNA]</scope>
    <source>
        <strain evidence="1">MPipKuh1</strain>
        <tissue evidence="1">Flight muscle</tissue>
    </source>
</reference>
<gene>
    <name evidence="1" type="ORF">mPipKuh1_007702</name>
</gene>
<protein>
    <submittedName>
        <fullName evidence="1">Uncharacterized protein</fullName>
    </submittedName>
</protein>
<evidence type="ECO:0000313" key="1">
    <source>
        <dbReference type="EMBL" id="KAF6392493.1"/>
    </source>
</evidence>
<name>A0A7J8B109_PIPKU</name>
<sequence length="124" mass="14211">MKPSLGSGYHQQCDLGELTLLSRFISFGLNDFLRLLPAPRPPILNQTLIMCKVKYNKLNLKDGMPTEIVKKLTRQHRNHSLHNAGLQNVVYTRQGYVRCCLLLSRSWKERENKENSEIASCEGP</sequence>
<accession>A0A7J8B109</accession>
<proteinExistence type="predicted"/>